<sequence>MSVPNINPEDHGEEISGLSDEQRQAEIDQLAPLADELANHTTKKLVEQIQQQTPIVPDGGQIGRALGKHVDHATRIKDGLRLWAPALGTSTGFAVAATTLPMTGPLAVYGAGLTGFSVWMCAGRPGPIESVRLSGYVLADSASWIKRQTTRRRNDAAESA</sequence>
<protein>
    <recommendedName>
        <fullName evidence="4">DUF3618 domain-containing protein</fullName>
    </recommendedName>
</protein>
<comment type="caution">
    <text evidence="2">The sequence shown here is derived from an EMBL/GenBank/DDBJ whole genome shotgun (WGS) entry which is preliminary data.</text>
</comment>
<evidence type="ECO:0008006" key="4">
    <source>
        <dbReference type="Google" id="ProtNLM"/>
    </source>
</evidence>
<reference evidence="2 3" key="1">
    <citation type="submission" date="2023-12" db="EMBL/GenBank/DDBJ databases">
        <title>novel species in genus Nocarida.</title>
        <authorList>
            <person name="Li Z."/>
        </authorList>
    </citation>
    <scope>NUCLEOTIDE SEQUENCE [LARGE SCALE GENOMIC DNA]</scope>
    <source>
        <strain evidence="2 3">CDC186</strain>
    </source>
</reference>
<feature type="region of interest" description="Disordered" evidence="1">
    <location>
        <begin position="1"/>
        <end position="23"/>
    </location>
</feature>
<accession>A0ABU6AY01</accession>
<keyword evidence="3" id="KW-1185">Reference proteome</keyword>
<dbReference type="RefSeq" id="WP_195078197.1">
    <property type="nucleotide sequence ID" value="NZ_JAYESH010000004.1"/>
</dbReference>
<name>A0ABU6AY01_9NOCA</name>
<evidence type="ECO:0000313" key="2">
    <source>
        <dbReference type="EMBL" id="MEB3512373.1"/>
    </source>
</evidence>
<dbReference type="Proteomes" id="UP001348098">
    <property type="component" value="Unassembled WGS sequence"/>
</dbReference>
<gene>
    <name evidence="2" type="ORF">U3653_20280</name>
</gene>
<evidence type="ECO:0000313" key="3">
    <source>
        <dbReference type="Proteomes" id="UP001348098"/>
    </source>
</evidence>
<feature type="compositionally biased region" description="Basic and acidic residues" evidence="1">
    <location>
        <begin position="8"/>
        <end position="23"/>
    </location>
</feature>
<proteinExistence type="predicted"/>
<organism evidence="2 3">
    <name type="scientific">Nocardia implantans</name>
    <dbReference type="NCBI Taxonomy" id="3108168"/>
    <lineage>
        <taxon>Bacteria</taxon>
        <taxon>Bacillati</taxon>
        <taxon>Actinomycetota</taxon>
        <taxon>Actinomycetes</taxon>
        <taxon>Mycobacteriales</taxon>
        <taxon>Nocardiaceae</taxon>
        <taxon>Nocardia</taxon>
    </lineage>
</organism>
<evidence type="ECO:0000256" key="1">
    <source>
        <dbReference type="SAM" id="MobiDB-lite"/>
    </source>
</evidence>
<dbReference type="EMBL" id="JAYKYQ010000008">
    <property type="protein sequence ID" value="MEB3512373.1"/>
    <property type="molecule type" value="Genomic_DNA"/>
</dbReference>